<name>S7XK53_SPRLO</name>
<dbReference type="Pfam" id="PF00620">
    <property type="entry name" value="RhoGAP"/>
    <property type="match status" value="1"/>
</dbReference>
<dbReference type="CDD" id="cd00159">
    <property type="entry name" value="RhoGAP"/>
    <property type="match status" value="1"/>
</dbReference>
<dbReference type="PANTHER" id="PTHR14963:SF7">
    <property type="entry name" value="RHO GTPASE-ACTIVATING PROTEIN 19"/>
    <property type="match status" value="1"/>
</dbReference>
<dbReference type="GO" id="GO:0007165">
    <property type="term" value="P:signal transduction"/>
    <property type="evidence" value="ECO:0007669"/>
    <property type="project" value="InterPro"/>
</dbReference>
<feature type="domain" description="Rho-GAP" evidence="2">
    <location>
        <begin position="91"/>
        <end position="278"/>
    </location>
</feature>
<dbReference type="HOGENOM" id="CLU_977188_0_0_1"/>
<dbReference type="EMBL" id="ATCN01000253">
    <property type="protein sequence ID" value="EPR79439.1"/>
    <property type="molecule type" value="Genomic_DNA"/>
</dbReference>
<gene>
    <name evidence="3" type="ORF">SLOPH_1557</name>
</gene>
<dbReference type="Gene3D" id="1.10.555.10">
    <property type="entry name" value="Rho GTPase activation protein"/>
    <property type="match status" value="1"/>
</dbReference>
<dbReference type="GO" id="GO:0051056">
    <property type="term" value="P:regulation of small GTPase mediated signal transduction"/>
    <property type="evidence" value="ECO:0007669"/>
    <property type="project" value="TreeGrafter"/>
</dbReference>
<proteinExistence type="predicted"/>
<dbReference type="InParanoid" id="S7XK53"/>
<dbReference type="VEuPathDB" id="MicrosporidiaDB:SLOPH_1557"/>
<dbReference type="PROSITE" id="PS50238">
    <property type="entry name" value="RHOGAP"/>
    <property type="match status" value="1"/>
</dbReference>
<dbReference type="GO" id="GO:0005096">
    <property type="term" value="F:GTPase activator activity"/>
    <property type="evidence" value="ECO:0007669"/>
    <property type="project" value="UniProtKB-KW"/>
</dbReference>
<protein>
    <submittedName>
        <fullName evidence="3">RhoGAP domain protein</fullName>
    </submittedName>
</protein>
<dbReference type="SMART" id="SM00324">
    <property type="entry name" value="RhoGAP"/>
    <property type="match status" value="1"/>
</dbReference>
<accession>S7XK53</accession>
<dbReference type="STRING" id="1358809.S7XK53"/>
<dbReference type="AlphaFoldDB" id="S7XK53"/>
<evidence type="ECO:0000259" key="2">
    <source>
        <dbReference type="PROSITE" id="PS50238"/>
    </source>
</evidence>
<keyword evidence="4" id="KW-1185">Reference proteome</keyword>
<sequence length="285" mass="33053">MLFYFFDNLKSNYLSILLRYIFVLLFSRKLSSGFSFMKESSIIDTKAEENNTPSRKSTDNSCQARIGLINAKEADKQIKTLFSSKDQSKHVTMRDSFREAKPTIEDRKKSLEVIYNILEYLVLSRGLEKEGIFRKSVVHIKMIEISRHIEVGLEPNFKEYNAYELCNGVKAYIRDTHNGLFGKEIFLKIINSNYKKENVHTLLCCLISLLDEETSTLFLTILRVLGFTAKMKVRNKMSAYNLAVVFTPVFIGKDIMKCIQYEQIIEFSKIVTQFIEIFDKNCTIA</sequence>
<dbReference type="OrthoDB" id="79452at2759"/>
<dbReference type="InterPro" id="IPR008936">
    <property type="entry name" value="Rho_GTPase_activation_prot"/>
</dbReference>
<organism evidence="3 4">
    <name type="scientific">Spraguea lophii (strain 42_110)</name>
    <name type="common">Microsporidian parasite</name>
    <dbReference type="NCBI Taxonomy" id="1358809"/>
    <lineage>
        <taxon>Eukaryota</taxon>
        <taxon>Fungi</taxon>
        <taxon>Fungi incertae sedis</taxon>
        <taxon>Microsporidia</taxon>
        <taxon>Spragueidae</taxon>
        <taxon>Spraguea</taxon>
    </lineage>
</organism>
<dbReference type="InterPro" id="IPR000198">
    <property type="entry name" value="RhoGAP_dom"/>
</dbReference>
<dbReference type="PANTHER" id="PTHR14963">
    <property type="entry name" value="RHO GTPASE ACTIVATING PROTEIN 18,19-RELATED"/>
    <property type="match status" value="1"/>
</dbReference>
<comment type="caution">
    <text evidence="3">The sequence shown here is derived from an EMBL/GenBank/DDBJ whole genome shotgun (WGS) entry which is preliminary data.</text>
</comment>
<dbReference type="GO" id="GO:0005737">
    <property type="term" value="C:cytoplasm"/>
    <property type="evidence" value="ECO:0007669"/>
    <property type="project" value="TreeGrafter"/>
</dbReference>
<evidence type="ECO:0000256" key="1">
    <source>
        <dbReference type="ARBA" id="ARBA00022468"/>
    </source>
</evidence>
<dbReference type="SUPFAM" id="SSF48350">
    <property type="entry name" value="GTPase activation domain, GAP"/>
    <property type="match status" value="1"/>
</dbReference>
<reference evidence="4" key="1">
    <citation type="journal article" date="2013" name="PLoS Genet.">
        <title>The genome of Spraguea lophii and the basis of host-microsporidian interactions.</title>
        <authorList>
            <person name="Campbell S.E."/>
            <person name="Williams T.A."/>
            <person name="Yousuf A."/>
            <person name="Soanes D.M."/>
            <person name="Paszkiewicz K.H."/>
            <person name="Williams B.A.P."/>
        </authorList>
    </citation>
    <scope>NUCLEOTIDE SEQUENCE [LARGE SCALE GENOMIC DNA]</scope>
    <source>
        <strain evidence="4">42_110</strain>
    </source>
</reference>
<keyword evidence="1" id="KW-0343">GTPase activation</keyword>
<evidence type="ECO:0000313" key="3">
    <source>
        <dbReference type="EMBL" id="EPR79439.1"/>
    </source>
</evidence>
<dbReference type="Proteomes" id="UP000014978">
    <property type="component" value="Unassembled WGS sequence"/>
</dbReference>
<evidence type="ECO:0000313" key="4">
    <source>
        <dbReference type="Proteomes" id="UP000014978"/>
    </source>
</evidence>